<name>A0A8W8K3B5_MAGGI</name>
<dbReference type="Proteomes" id="UP000005408">
    <property type="component" value="Unassembled WGS sequence"/>
</dbReference>
<evidence type="ECO:0000313" key="4">
    <source>
        <dbReference type="Proteomes" id="UP000005408"/>
    </source>
</evidence>
<feature type="compositionally biased region" description="Basic residues" evidence="1">
    <location>
        <begin position="229"/>
        <end position="240"/>
    </location>
</feature>
<evidence type="ECO:0000256" key="1">
    <source>
        <dbReference type="SAM" id="MobiDB-lite"/>
    </source>
</evidence>
<dbReference type="InterPro" id="IPR029071">
    <property type="entry name" value="Ubiquitin-like_domsf"/>
</dbReference>
<dbReference type="KEGG" id="crg:105340484"/>
<protein>
    <recommendedName>
        <fullName evidence="2">UBX domain-containing protein</fullName>
    </recommendedName>
</protein>
<feature type="compositionally biased region" description="Basic and acidic residues" evidence="1">
    <location>
        <begin position="135"/>
        <end position="144"/>
    </location>
</feature>
<organism evidence="3 4">
    <name type="scientific">Magallana gigas</name>
    <name type="common">Pacific oyster</name>
    <name type="synonym">Crassostrea gigas</name>
    <dbReference type="NCBI Taxonomy" id="29159"/>
    <lineage>
        <taxon>Eukaryota</taxon>
        <taxon>Metazoa</taxon>
        <taxon>Spiralia</taxon>
        <taxon>Lophotrochozoa</taxon>
        <taxon>Mollusca</taxon>
        <taxon>Bivalvia</taxon>
        <taxon>Autobranchia</taxon>
        <taxon>Pteriomorphia</taxon>
        <taxon>Ostreida</taxon>
        <taxon>Ostreoidea</taxon>
        <taxon>Ostreidae</taxon>
        <taxon>Magallana</taxon>
    </lineage>
</organism>
<dbReference type="RefSeq" id="XP_011444864.2">
    <property type="nucleotide sequence ID" value="XM_011446562.4"/>
</dbReference>
<sequence length="465" mass="53580">MEAVGRPKTGRGLRSRLRRPPSRGGRQIEQLISDEEENGRPASRRGFTPETYEREDYDEFSRQNFVLERQMTPEYGTPLGLMSGHMSPQQHRNSPAFRDSPHSQRGYRPPRDSPLVYSPTHQEPPQHSGRPSSRRRGDMKDNGRRYSSSSPQQEDYHYGSSPAEICYGSSPNYEHDDNRYQDQNTHFNDGQKLDLHHRRKSHEIEDKILNIDESWPSTPREKPPTARPKSSRKRLKSSRKKREEHDLQQSYSAVDTPILRPPSSLSKYKPLPAIGTTSPNTEDSDEISRKTQSMSLGLGERTLTRYSIDIHKNDSASPSENGTSRGSDNPDSVDQMKPDRRESIDKQYSDRKQQNYEHRDCDRQVIDILNKNGHTLHELPPEPDESEQRILLALRLPDGCRHQRFFRLDETMDLVLKFAENVSGMDLSEFRLACNAPRTVFADLTQLIGESGLQDRTVLYLEEMN</sequence>
<feature type="compositionally biased region" description="Basic and acidic residues" evidence="1">
    <location>
        <begin position="334"/>
        <end position="359"/>
    </location>
</feature>
<proteinExistence type="predicted"/>
<dbReference type="RefSeq" id="XP_011444847.2">
    <property type="nucleotide sequence ID" value="XM_011446545.4"/>
</dbReference>
<dbReference type="Gene3D" id="3.10.20.90">
    <property type="entry name" value="Phosphatidylinositol 3-kinase Catalytic Subunit, Chain A, domain 1"/>
    <property type="match status" value="1"/>
</dbReference>
<feature type="compositionally biased region" description="Basic residues" evidence="1">
    <location>
        <begin position="8"/>
        <end position="21"/>
    </location>
</feature>
<dbReference type="InterPro" id="IPR001012">
    <property type="entry name" value="UBX_dom"/>
</dbReference>
<feature type="domain" description="UBX" evidence="2">
    <location>
        <begin position="385"/>
        <end position="461"/>
    </location>
</feature>
<dbReference type="OrthoDB" id="436606at2759"/>
<dbReference type="GeneID" id="105340484"/>
<evidence type="ECO:0000313" key="3">
    <source>
        <dbReference type="EnsemblMetazoa" id="G21753.3:cds"/>
    </source>
</evidence>
<feature type="compositionally biased region" description="Polar residues" evidence="1">
    <location>
        <begin position="315"/>
        <end position="332"/>
    </location>
</feature>
<reference evidence="3" key="1">
    <citation type="submission" date="2022-08" db="UniProtKB">
        <authorList>
            <consortium name="EnsemblMetazoa"/>
        </authorList>
    </citation>
    <scope>IDENTIFICATION</scope>
    <source>
        <strain evidence="3">05x7-T-G4-1.051#20</strain>
    </source>
</reference>
<feature type="compositionally biased region" description="Low complexity" evidence="1">
    <location>
        <begin position="261"/>
        <end position="272"/>
    </location>
</feature>
<evidence type="ECO:0000259" key="2">
    <source>
        <dbReference type="PROSITE" id="PS50033"/>
    </source>
</evidence>
<dbReference type="SUPFAM" id="SSF54236">
    <property type="entry name" value="Ubiquitin-like"/>
    <property type="match status" value="1"/>
</dbReference>
<dbReference type="AlphaFoldDB" id="A0A8W8K3B5"/>
<dbReference type="PROSITE" id="PS50033">
    <property type="entry name" value="UBX"/>
    <property type="match status" value="1"/>
</dbReference>
<keyword evidence="4" id="KW-1185">Reference proteome</keyword>
<dbReference type="RefSeq" id="XP_065935129.1">
    <property type="nucleotide sequence ID" value="XM_066079057.1"/>
</dbReference>
<feature type="compositionally biased region" description="Polar residues" evidence="1">
    <location>
        <begin position="119"/>
        <end position="131"/>
    </location>
</feature>
<accession>A0A8W8K3B5</accession>
<dbReference type="CDD" id="cd17076">
    <property type="entry name" value="UBX_UBXN10"/>
    <property type="match status" value="1"/>
</dbReference>
<dbReference type="Pfam" id="PF00789">
    <property type="entry name" value="UBX"/>
    <property type="match status" value="1"/>
</dbReference>
<feature type="region of interest" description="Disordered" evidence="1">
    <location>
        <begin position="1"/>
        <end position="359"/>
    </location>
</feature>
<dbReference type="EnsemblMetazoa" id="G21753.3">
    <property type="protein sequence ID" value="G21753.3:cds"/>
    <property type="gene ID" value="G21753"/>
</dbReference>
<dbReference type="OMA" id="YRRESEC"/>